<comment type="similarity">
    <text evidence="2">Belongs to the MS4A family.</text>
</comment>
<keyword evidence="8" id="KW-1185">Reference proteome</keyword>
<evidence type="ECO:0000256" key="4">
    <source>
        <dbReference type="ARBA" id="ARBA00022989"/>
    </source>
</evidence>
<dbReference type="Proteomes" id="UP000005447">
    <property type="component" value="Unassembled WGS sequence"/>
</dbReference>
<dbReference type="GeneTree" id="ENSGT00390000015662"/>
<evidence type="ECO:0000313" key="8">
    <source>
        <dbReference type="Proteomes" id="UP000005447"/>
    </source>
</evidence>
<organism evidence="7 8">
    <name type="scientific">Cavia porcellus</name>
    <name type="common">Guinea pig</name>
    <dbReference type="NCBI Taxonomy" id="10141"/>
    <lineage>
        <taxon>Eukaryota</taxon>
        <taxon>Metazoa</taxon>
        <taxon>Chordata</taxon>
        <taxon>Craniata</taxon>
        <taxon>Vertebrata</taxon>
        <taxon>Euteleostomi</taxon>
        <taxon>Mammalia</taxon>
        <taxon>Eutheria</taxon>
        <taxon>Euarchontoglires</taxon>
        <taxon>Glires</taxon>
        <taxon>Rodentia</taxon>
        <taxon>Hystricomorpha</taxon>
        <taxon>Caviidae</taxon>
        <taxon>Cavia</taxon>
    </lineage>
</organism>
<keyword evidence="5 6" id="KW-0472">Membrane</keyword>
<proteinExistence type="inferred from homology"/>
<evidence type="ECO:0000256" key="6">
    <source>
        <dbReference type="SAM" id="Phobius"/>
    </source>
</evidence>
<accession>A0A286XXW4</accession>
<dbReference type="Pfam" id="PF04103">
    <property type="entry name" value="CD20"/>
    <property type="match status" value="1"/>
</dbReference>
<dbReference type="RefSeq" id="XP_023419199.1">
    <property type="nucleotide sequence ID" value="XM_023563431.2"/>
</dbReference>
<gene>
    <name evidence="7" type="primary">MS4A13</name>
</gene>
<feature type="transmembrane region" description="Helical" evidence="6">
    <location>
        <begin position="85"/>
        <end position="109"/>
    </location>
</feature>
<dbReference type="InterPro" id="IPR030417">
    <property type="entry name" value="MS4A"/>
</dbReference>
<dbReference type="EMBL" id="AAKN02045299">
    <property type="status" value="NOT_ANNOTATED_CDS"/>
    <property type="molecule type" value="Genomic_DNA"/>
</dbReference>
<dbReference type="Ensembl" id="ENSCPOT00000041694.1">
    <property type="protein sequence ID" value="ENSCPOP00000030379.1"/>
    <property type="gene ID" value="ENSCPOG00000040638.1"/>
</dbReference>
<dbReference type="RefSeq" id="XP_063085355.1">
    <property type="nucleotide sequence ID" value="XM_063229285.1"/>
</dbReference>
<feature type="transmembrane region" description="Helical" evidence="6">
    <location>
        <begin position="52"/>
        <end position="73"/>
    </location>
</feature>
<keyword evidence="4 6" id="KW-1133">Transmembrane helix</keyword>
<evidence type="ECO:0000256" key="5">
    <source>
        <dbReference type="ARBA" id="ARBA00023136"/>
    </source>
</evidence>
<reference evidence="8" key="1">
    <citation type="journal article" date="2011" name="Nature">
        <title>A high-resolution map of human evolutionary constraint using 29 mammals.</title>
        <authorList>
            <person name="Lindblad-Toh K."/>
            <person name="Garber M."/>
            <person name="Zuk O."/>
            <person name="Lin M.F."/>
            <person name="Parker B.J."/>
            <person name="Washietl S."/>
            <person name="Kheradpour P."/>
            <person name="Ernst J."/>
            <person name="Jordan G."/>
            <person name="Mauceli E."/>
            <person name="Ward L.D."/>
            <person name="Lowe C.B."/>
            <person name="Holloway A.K."/>
            <person name="Clamp M."/>
            <person name="Gnerre S."/>
            <person name="Alfoldi J."/>
            <person name="Beal K."/>
            <person name="Chang J."/>
            <person name="Clawson H."/>
            <person name="Cuff J."/>
            <person name="Di Palma F."/>
            <person name="Fitzgerald S."/>
            <person name="Flicek P."/>
            <person name="Guttman M."/>
            <person name="Hubisz M.J."/>
            <person name="Jaffe D.B."/>
            <person name="Jungreis I."/>
            <person name="Kent W.J."/>
            <person name="Kostka D."/>
            <person name="Lara M."/>
            <person name="Martins A.L."/>
            <person name="Massingham T."/>
            <person name="Moltke I."/>
            <person name="Raney B.J."/>
            <person name="Rasmussen M.D."/>
            <person name="Robinson J."/>
            <person name="Stark A."/>
            <person name="Vilella A.J."/>
            <person name="Wen J."/>
            <person name="Xie X."/>
            <person name="Zody M.C."/>
            <person name="Baldwin J."/>
            <person name="Bloom T."/>
            <person name="Chin C.W."/>
            <person name="Heiman D."/>
            <person name="Nicol R."/>
            <person name="Nusbaum C."/>
            <person name="Young S."/>
            <person name="Wilkinson J."/>
            <person name="Worley K.C."/>
            <person name="Kovar C.L."/>
            <person name="Muzny D.M."/>
            <person name="Gibbs R.A."/>
            <person name="Cree A."/>
            <person name="Dihn H.H."/>
            <person name="Fowler G."/>
            <person name="Jhangiani S."/>
            <person name="Joshi V."/>
            <person name="Lee S."/>
            <person name="Lewis L.R."/>
            <person name="Nazareth L.V."/>
            <person name="Okwuonu G."/>
            <person name="Santibanez J."/>
            <person name="Warren W.C."/>
            <person name="Mardis E.R."/>
            <person name="Weinstock G.M."/>
            <person name="Wilson R.K."/>
            <person name="Delehaunty K."/>
            <person name="Dooling D."/>
            <person name="Fronik C."/>
            <person name="Fulton L."/>
            <person name="Fulton B."/>
            <person name="Graves T."/>
            <person name="Minx P."/>
            <person name="Sodergren E."/>
            <person name="Birney E."/>
            <person name="Margulies E.H."/>
            <person name="Herrero J."/>
            <person name="Green E.D."/>
            <person name="Haussler D."/>
            <person name="Siepel A."/>
            <person name="Goldman N."/>
            <person name="Pollard K.S."/>
            <person name="Pedersen J.S."/>
            <person name="Lander E.S."/>
            <person name="Kellis M."/>
        </authorList>
    </citation>
    <scope>NUCLEOTIDE SEQUENCE [LARGE SCALE GENOMIC DNA]</scope>
    <source>
        <strain evidence="8">2N</strain>
    </source>
</reference>
<dbReference type="InterPro" id="IPR007237">
    <property type="entry name" value="CD20-like"/>
</dbReference>
<dbReference type="GeneID" id="100720598"/>
<name>A0A286XXW4_CAVPO</name>
<dbReference type="PANTHER" id="PTHR23320">
    <property type="entry name" value="MEMBRANE-SPANNING 4-DOMAINS SUBFAMILY A MS4A -RELATED"/>
    <property type="match status" value="1"/>
</dbReference>
<evidence type="ECO:0000313" key="7">
    <source>
        <dbReference type="Ensembl" id="ENSCPOP00000030379.1"/>
    </source>
</evidence>
<keyword evidence="3 6" id="KW-0812">Transmembrane</keyword>
<comment type="subcellular location">
    <subcellularLocation>
        <location evidence="1">Membrane</location>
        <topology evidence="1">Multi-pass membrane protein</topology>
    </subcellularLocation>
</comment>
<dbReference type="OrthoDB" id="9451513at2759"/>
<evidence type="ECO:0000256" key="3">
    <source>
        <dbReference type="ARBA" id="ARBA00022692"/>
    </source>
</evidence>
<dbReference type="GO" id="GO:0005886">
    <property type="term" value="C:plasma membrane"/>
    <property type="evidence" value="ECO:0007669"/>
    <property type="project" value="TreeGrafter"/>
</dbReference>
<dbReference type="GO" id="GO:0007166">
    <property type="term" value="P:cell surface receptor signaling pathway"/>
    <property type="evidence" value="ECO:0007669"/>
    <property type="project" value="TreeGrafter"/>
</dbReference>
<reference evidence="7" key="2">
    <citation type="submission" date="2025-08" db="UniProtKB">
        <authorList>
            <consortium name="Ensembl"/>
        </authorList>
    </citation>
    <scope>IDENTIFICATION</scope>
    <source>
        <strain evidence="7">2N</strain>
    </source>
</reference>
<dbReference type="AlphaFoldDB" id="A0A286XXW4"/>
<reference evidence="7" key="3">
    <citation type="submission" date="2025-09" db="UniProtKB">
        <authorList>
            <consortium name="Ensembl"/>
        </authorList>
    </citation>
    <scope>IDENTIFICATION</scope>
    <source>
        <strain evidence="7">2N</strain>
    </source>
</reference>
<dbReference type="VEuPathDB" id="HostDB:ENSCPOG00000040638"/>
<dbReference type="PANTHER" id="PTHR23320:SF42">
    <property type="entry name" value="MEMBRANE-SPANNING 4-DOMAINS SUBFAMILY A MEMBER 13"/>
    <property type="match status" value="1"/>
</dbReference>
<evidence type="ECO:0000256" key="2">
    <source>
        <dbReference type="ARBA" id="ARBA00009565"/>
    </source>
</evidence>
<dbReference type="FunCoup" id="A0A286XXW4">
    <property type="interactions" value="333"/>
</dbReference>
<dbReference type="Bgee" id="ENSCPOG00000040638">
    <property type="expression patterns" value="Expressed in testis and 2 other cell types or tissues"/>
</dbReference>
<protein>
    <submittedName>
        <fullName evidence="7">Membrane spanning 4-domains A13</fullName>
    </submittedName>
</protein>
<dbReference type="InParanoid" id="A0A286XXW4"/>
<feature type="transmembrane region" description="Helical" evidence="6">
    <location>
        <begin position="129"/>
        <end position="150"/>
    </location>
</feature>
<dbReference type="OMA" id="FNVLMWY"/>
<evidence type="ECO:0000256" key="1">
    <source>
        <dbReference type="ARBA" id="ARBA00004141"/>
    </source>
</evidence>
<feature type="transmembrane region" description="Helical" evidence="6">
    <location>
        <begin position="14"/>
        <end position="40"/>
    </location>
</feature>
<sequence>MACGNAHISRADSLALGAVQIMIGTFTVLMWYFLLVLYMGQIKGVFGKYEPITYKTGCTLWGICYIISGVYIIKSAKSPGRKLIVSSLVLSVVCMVIAVTAIILTVLELSTFRTVSYKNYGQAKLGREVSRVLLVVYHLEVAIAITNAICMCSSLNRRHDNVSVPEEPAETTL</sequence>